<gene>
    <name evidence="1" type="ORF">DV711_01355</name>
</gene>
<dbReference type="OrthoDB" id="9795789at2"/>
<dbReference type="InterPro" id="IPR007710">
    <property type="entry name" value="Nucleoside_deoxyribTrfase"/>
</dbReference>
<dbReference type="SUPFAM" id="SSF52309">
    <property type="entry name" value="N-(deoxy)ribosyltransferase-like"/>
    <property type="match status" value="1"/>
</dbReference>
<accession>A0A369WXN3</accession>
<dbReference type="Gene3D" id="3.40.50.450">
    <property type="match status" value="1"/>
</dbReference>
<sequence>MAIKIYLAGPLGFSEVGRMFHYECLIPALEQLGLEPLDPWQLGDTEELRSALALSDLNEQRTQLAEINRSIGRTNVEAIDRCDWILANLDGVDVDSGTAAEIGYGFATGKLIFGYRGDFRLSCDNLGGQVNLQVEYFIRASGGLIASDLESLLQALQSAGQ</sequence>
<proteinExistence type="predicted"/>
<dbReference type="Proteomes" id="UP000253769">
    <property type="component" value="Unassembled WGS sequence"/>
</dbReference>
<dbReference type="PANTHER" id="PTHR15364:SF0">
    <property type="entry name" value="2'-DEOXYNUCLEOSIDE 5'-PHOSPHATE N-HYDROLASE 1"/>
    <property type="match status" value="1"/>
</dbReference>
<keyword evidence="2" id="KW-1185">Reference proteome</keyword>
<dbReference type="EMBL" id="QQOH01000001">
    <property type="protein sequence ID" value="RDE24265.1"/>
    <property type="molecule type" value="Genomic_DNA"/>
</dbReference>
<dbReference type="RefSeq" id="WP_114693849.1">
    <property type="nucleotide sequence ID" value="NZ_QQOH01000001.1"/>
</dbReference>
<dbReference type="GO" id="GO:0070694">
    <property type="term" value="F:5-hydroxymethyl-dUMP N-hydrolase activity"/>
    <property type="evidence" value="ECO:0007669"/>
    <property type="project" value="TreeGrafter"/>
</dbReference>
<evidence type="ECO:0000313" key="2">
    <source>
        <dbReference type="Proteomes" id="UP000253769"/>
    </source>
</evidence>
<dbReference type="Pfam" id="PF05014">
    <property type="entry name" value="Nuc_deoxyrib_tr"/>
    <property type="match status" value="1"/>
</dbReference>
<name>A0A369WXN3_9GAMM</name>
<dbReference type="PANTHER" id="PTHR15364">
    <property type="entry name" value="2'-DEOXYNUCLEOSIDE 5'-PHOSPHATE N-HYDROLASE 1"/>
    <property type="match status" value="1"/>
</dbReference>
<keyword evidence="1" id="KW-0326">Glycosidase</keyword>
<reference evidence="1 2" key="1">
    <citation type="submission" date="2018-07" db="EMBL/GenBank/DDBJ databases">
        <title>Motiliproteus coralliicola sp. nov., a bacterium isolated from Coral.</title>
        <authorList>
            <person name="Wang G."/>
        </authorList>
    </citation>
    <scope>NUCLEOTIDE SEQUENCE [LARGE SCALE GENOMIC DNA]</scope>
    <source>
        <strain evidence="1 2">C34</strain>
    </source>
</reference>
<evidence type="ECO:0000313" key="1">
    <source>
        <dbReference type="EMBL" id="RDE24265.1"/>
    </source>
</evidence>
<organism evidence="1 2">
    <name type="scientific">Motiliproteus coralliicola</name>
    <dbReference type="NCBI Taxonomy" id="2283196"/>
    <lineage>
        <taxon>Bacteria</taxon>
        <taxon>Pseudomonadati</taxon>
        <taxon>Pseudomonadota</taxon>
        <taxon>Gammaproteobacteria</taxon>
        <taxon>Oceanospirillales</taxon>
        <taxon>Oceanospirillaceae</taxon>
        <taxon>Motiliproteus</taxon>
    </lineage>
</organism>
<dbReference type="AlphaFoldDB" id="A0A369WXN3"/>
<protein>
    <submittedName>
        <fullName evidence="1">2-deoxyribonucleoside glycosidase</fullName>
    </submittedName>
</protein>
<dbReference type="InterPro" id="IPR051239">
    <property type="entry name" value="2'-dNMP_N-hydrolase"/>
</dbReference>
<keyword evidence="1" id="KW-0378">Hydrolase</keyword>
<dbReference type="GO" id="GO:0009159">
    <property type="term" value="P:deoxyribonucleoside monophosphate catabolic process"/>
    <property type="evidence" value="ECO:0007669"/>
    <property type="project" value="TreeGrafter"/>
</dbReference>
<comment type="caution">
    <text evidence="1">The sequence shown here is derived from an EMBL/GenBank/DDBJ whole genome shotgun (WGS) entry which is preliminary data.</text>
</comment>